<reference evidence="2 3" key="1">
    <citation type="journal article" date="2014" name="BMC Genomics">
        <title>Comparative genomics of the major fungal agents of human and animal Sporotrichosis: Sporothrix schenckii and Sporothrix brasiliensis.</title>
        <authorList>
            <person name="Teixeira M.M."/>
            <person name="de Almeida L.G."/>
            <person name="Kubitschek-Barreira P."/>
            <person name="Alves F.L."/>
            <person name="Kioshima E.S."/>
            <person name="Abadio A.K."/>
            <person name="Fernandes L."/>
            <person name="Derengowski L.S."/>
            <person name="Ferreira K.S."/>
            <person name="Souza R.C."/>
            <person name="Ruiz J.C."/>
            <person name="de Andrade N.C."/>
            <person name="Paes H.C."/>
            <person name="Nicola A.M."/>
            <person name="Albuquerque P."/>
            <person name="Gerber A.L."/>
            <person name="Martins V.P."/>
            <person name="Peconick L.D."/>
            <person name="Neto A.V."/>
            <person name="Chaucanez C.B."/>
            <person name="Silva P.A."/>
            <person name="Cunha O.L."/>
            <person name="de Oliveira F.F."/>
            <person name="dos Santos T.C."/>
            <person name="Barros A.L."/>
            <person name="Soares M.A."/>
            <person name="de Oliveira L.M."/>
            <person name="Marini M.M."/>
            <person name="Villalobos-Duno H."/>
            <person name="Cunha M.M."/>
            <person name="de Hoog S."/>
            <person name="da Silveira J.F."/>
            <person name="Henrissat B."/>
            <person name="Nino-Vega G.A."/>
            <person name="Cisalpino P.S."/>
            <person name="Mora-Montes H.M."/>
            <person name="Almeida S.R."/>
            <person name="Stajich J.E."/>
            <person name="Lopes-Bezerra L.M."/>
            <person name="Vasconcelos A.T."/>
            <person name="Felipe M.S."/>
        </authorList>
    </citation>
    <scope>NUCLEOTIDE SEQUENCE [LARGE SCALE GENOMIC DNA]</scope>
    <source>
        <strain evidence="2 3">1099-18</strain>
    </source>
</reference>
<proteinExistence type="predicted"/>
<name>A0A0F2LTI3_SPOSC</name>
<dbReference type="GeneID" id="27667686"/>
<dbReference type="KEGG" id="ssck:SPSK_05668"/>
<dbReference type="RefSeq" id="XP_016583464.1">
    <property type="nucleotide sequence ID" value="XM_016732409.1"/>
</dbReference>
<gene>
    <name evidence="2" type="ORF">SPSK_05668</name>
</gene>
<organism evidence="2 3">
    <name type="scientific">Sporothrix schenckii 1099-18</name>
    <dbReference type="NCBI Taxonomy" id="1397361"/>
    <lineage>
        <taxon>Eukaryota</taxon>
        <taxon>Fungi</taxon>
        <taxon>Dikarya</taxon>
        <taxon>Ascomycota</taxon>
        <taxon>Pezizomycotina</taxon>
        <taxon>Sordariomycetes</taxon>
        <taxon>Sordariomycetidae</taxon>
        <taxon>Ophiostomatales</taxon>
        <taxon>Ophiostomataceae</taxon>
        <taxon>Sporothrix</taxon>
    </lineage>
</organism>
<accession>A0A0F2LTI3</accession>
<feature type="compositionally biased region" description="Basic and acidic residues" evidence="1">
    <location>
        <begin position="49"/>
        <end position="61"/>
    </location>
</feature>
<dbReference type="EMBL" id="AXCR01000012">
    <property type="protein sequence ID" value="KJR80788.1"/>
    <property type="molecule type" value="Genomic_DNA"/>
</dbReference>
<dbReference type="AlphaFoldDB" id="A0A0F2LTI3"/>
<dbReference type="Proteomes" id="UP000033710">
    <property type="component" value="Unassembled WGS sequence"/>
</dbReference>
<feature type="region of interest" description="Disordered" evidence="1">
    <location>
        <begin position="1"/>
        <end position="61"/>
    </location>
</feature>
<evidence type="ECO:0000256" key="1">
    <source>
        <dbReference type="SAM" id="MobiDB-lite"/>
    </source>
</evidence>
<reference evidence="2 3" key="2">
    <citation type="journal article" date="2015" name="Eukaryot. Cell">
        <title>Asexual propagation of a virulent clone complex in a human and feline outbreak of sporotrichosis.</title>
        <authorList>
            <person name="Teixeira Mde M."/>
            <person name="Rodrigues A.M."/>
            <person name="Tsui C.K."/>
            <person name="de Almeida L.G."/>
            <person name="Van Diepeningen A.D."/>
            <person name="van den Ende B.G."/>
            <person name="Fernandes G.F."/>
            <person name="Kano R."/>
            <person name="Hamelin R.C."/>
            <person name="Lopes-Bezerra L.M."/>
            <person name="Vasconcelos A.T."/>
            <person name="de Hoog S."/>
            <person name="de Camargo Z.P."/>
            <person name="Felipe M.S."/>
        </authorList>
    </citation>
    <scope>NUCLEOTIDE SEQUENCE [LARGE SCALE GENOMIC DNA]</scope>
    <source>
        <strain evidence="2 3">1099-18</strain>
    </source>
</reference>
<protein>
    <submittedName>
        <fullName evidence="2">Uncharacterized protein</fullName>
    </submittedName>
</protein>
<dbReference type="OrthoDB" id="654191at2759"/>
<evidence type="ECO:0000313" key="2">
    <source>
        <dbReference type="EMBL" id="KJR80788.1"/>
    </source>
</evidence>
<dbReference type="VEuPathDB" id="FungiDB:SPSK_05668"/>
<sequence length="115" mass="12823">MPIATAPSAVPTRPSAVAKMEDRKRPAIADTDEYAPPSKRQAVNGGASKVKEDPNGEYRDEAWLENGPPWMPRQPWFVCFGRFPLAFKKRSSICQCRLVVMLIQPSSISFTPSMQ</sequence>
<evidence type="ECO:0000313" key="3">
    <source>
        <dbReference type="Proteomes" id="UP000033710"/>
    </source>
</evidence>
<comment type="caution">
    <text evidence="2">The sequence shown here is derived from an EMBL/GenBank/DDBJ whole genome shotgun (WGS) entry which is preliminary data.</text>
</comment>